<name>A0A841DY39_9ACTN</name>
<dbReference type="EMBL" id="JACHNF010000001">
    <property type="protein sequence ID" value="MBB5981705.1"/>
    <property type="molecule type" value="Genomic_DNA"/>
</dbReference>
<sequence>MGGGTALEYTLGHPGQVHGLVLLRSNVPGTAETELDDDPYLQEDPAVYDRLPEVQVPVVQLTNLREPQLVIDAIVRLAGDYDAG</sequence>
<dbReference type="InterPro" id="IPR029058">
    <property type="entry name" value="AB_hydrolase_fold"/>
</dbReference>
<dbReference type="SUPFAM" id="SSF53474">
    <property type="entry name" value="alpha/beta-Hydrolases"/>
    <property type="match status" value="1"/>
</dbReference>
<dbReference type="AlphaFoldDB" id="A0A841DY39"/>
<comment type="caution">
    <text evidence="1">The sequence shown here is derived from an EMBL/GenBank/DDBJ whole genome shotgun (WGS) entry which is preliminary data.</text>
</comment>
<proteinExistence type="predicted"/>
<protein>
    <submittedName>
        <fullName evidence="1">Pimeloyl-ACP methyl ester carboxylesterase</fullName>
    </submittedName>
</protein>
<dbReference type="Gene3D" id="3.40.50.1820">
    <property type="entry name" value="alpha/beta hydrolase"/>
    <property type="match status" value="1"/>
</dbReference>
<accession>A0A841DY39</accession>
<gene>
    <name evidence="1" type="ORF">HDA44_005046</name>
</gene>
<evidence type="ECO:0000313" key="1">
    <source>
        <dbReference type="EMBL" id="MBB5981705.1"/>
    </source>
</evidence>
<organism evidence="1 2">
    <name type="scientific">Kribbella solani</name>
    <dbReference type="NCBI Taxonomy" id="236067"/>
    <lineage>
        <taxon>Bacteria</taxon>
        <taxon>Bacillati</taxon>
        <taxon>Actinomycetota</taxon>
        <taxon>Actinomycetes</taxon>
        <taxon>Propionibacteriales</taxon>
        <taxon>Kribbellaceae</taxon>
        <taxon>Kribbella</taxon>
    </lineage>
</organism>
<keyword evidence="2" id="KW-1185">Reference proteome</keyword>
<dbReference type="Proteomes" id="UP000558997">
    <property type="component" value="Unassembled WGS sequence"/>
</dbReference>
<reference evidence="1 2" key="1">
    <citation type="submission" date="2020-08" db="EMBL/GenBank/DDBJ databases">
        <title>Sequencing the genomes of 1000 actinobacteria strains.</title>
        <authorList>
            <person name="Klenk H.-P."/>
        </authorList>
    </citation>
    <scope>NUCLEOTIDE SEQUENCE [LARGE SCALE GENOMIC DNA]</scope>
    <source>
        <strain evidence="1 2">DSM 17294</strain>
    </source>
</reference>
<evidence type="ECO:0000313" key="2">
    <source>
        <dbReference type="Proteomes" id="UP000558997"/>
    </source>
</evidence>